<evidence type="ECO:0000313" key="1">
    <source>
        <dbReference type="EMBL" id="QNN71600.1"/>
    </source>
</evidence>
<dbReference type="InterPro" id="IPR029058">
    <property type="entry name" value="AB_hydrolase_fold"/>
</dbReference>
<proteinExistence type="predicted"/>
<dbReference type="PANTHER" id="PTHR37946">
    <property type="entry name" value="SLL1969 PROTEIN"/>
    <property type="match status" value="1"/>
</dbReference>
<dbReference type="SUPFAM" id="SSF53474">
    <property type="entry name" value="alpha/beta-Hydrolases"/>
    <property type="match status" value="1"/>
</dbReference>
<dbReference type="EMBL" id="CP060719">
    <property type="protein sequence ID" value="QNN71600.1"/>
    <property type="molecule type" value="Genomic_DNA"/>
</dbReference>
<keyword evidence="2" id="KW-1185">Reference proteome</keyword>
<dbReference type="AlphaFoldDB" id="A0A7G9SUS5"/>
<dbReference type="KEGG" id="tcn:H9L16_08270"/>
<reference evidence="1 2" key="1">
    <citation type="submission" date="2020-08" db="EMBL/GenBank/DDBJ databases">
        <title>Genome sequence of Thermomonas carbonis KCTC 42013T.</title>
        <authorList>
            <person name="Hyun D.-W."/>
            <person name="Bae J.-W."/>
        </authorList>
    </citation>
    <scope>NUCLEOTIDE SEQUENCE [LARGE SCALE GENOMIC DNA]</scope>
    <source>
        <strain evidence="1 2">KCTC 42013</strain>
    </source>
</reference>
<dbReference type="Proteomes" id="UP000515804">
    <property type="component" value="Chromosome"/>
</dbReference>
<dbReference type="GO" id="GO:0016787">
    <property type="term" value="F:hydrolase activity"/>
    <property type="evidence" value="ECO:0007669"/>
    <property type="project" value="UniProtKB-KW"/>
</dbReference>
<gene>
    <name evidence="1" type="ORF">H9L16_08270</name>
</gene>
<accession>A0A7G9SUS5</accession>
<organism evidence="1 2">
    <name type="scientific">Thermomonas carbonis</name>
    <dbReference type="NCBI Taxonomy" id="1463158"/>
    <lineage>
        <taxon>Bacteria</taxon>
        <taxon>Pseudomonadati</taxon>
        <taxon>Pseudomonadota</taxon>
        <taxon>Gammaproteobacteria</taxon>
        <taxon>Lysobacterales</taxon>
        <taxon>Lysobacteraceae</taxon>
        <taxon>Thermomonas</taxon>
    </lineage>
</organism>
<dbReference type="PANTHER" id="PTHR37946:SF1">
    <property type="entry name" value="SLL1969 PROTEIN"/>
    <property type="match status" value="1"/>
</dbReference>
<protein>
    <submittedName>
        <fullName evidence="1">Alpha/beta hydrolase</fullName>
    </submittedName>
</protein>
<sequence length="229" mass="24396">MDRGQTCRTTSVSEGKPRVVLVHGLLNADWWLLPLSARLRAEGFDTALFGYSSVLDGPERAVPKLLERLRREPADALVGHSLGGLIALESLRQAPELAVSRVVCLGSPLRGSQTARNLATRGWGRPLLGRSASMLSGGMADWSGQAQVGVVAGDVARGLGRLFARFDGASDGTVGLEETRLPGLADHCTVHSSHTGLVFSPDAVRQAAHFLRHGRFEREAGHPDGPRAV</sequence>
<keyword evidence="1" id="KW-0378">Hydrolase</keyword>
<name>A0A7G9SUS5_9GAMM</name>
<evidence type="ECO:0000313" key="2">
    <source>
        <dbReference type="Proteomes" id="UP000515804"/>
    </source>
</evidence>
<dbReference type="Gene3D" id="3.40.50.1820">
    <property type="entry name" value="alpha/beta hydrolase"/>
    <property type="match status" value="1"/>
</dbReference>